<organism evidence="2">
    <name type="scientific">marine sediment metagenome</name>
    <dbReference type="NCBI Taxonomy" id="412755"/>
    <lineage>
        <taxon>unclassified sequences</taxon>
        <taxon>metagenomes</taxon>
        <taxon>ecological metagenomes</taxon>
    </lineage>
</organism>
<accession>A0A0F9KNV2</accession>
<protein>
    <submittedName>
        <fullName evidence="2">Uncharacterized protein</fullName>
    </submittedName>
</protein>
<proteinExistence type="predicted"/>
<comment type="caution">
    <text evidence="2">The sequence shown here is derived from an EMBL/GenBank/DDBJ whole genome shotgun (WGS) entry which is preliminary data.</text>
</comment>
<dbReference type="EMBL" id="LAZR01007662">
    <property type="protein sequence ID" value="KKM83799.1"/>
    <property type="molecule type" value="Genomic_DNA"/>
</dbReference>
<gene>
    <name evidence="2" type="ORF">LCGC14_1305770</name>
</gene>
<reference evidence="2" key="1">
    <citation type="journal article" date="2015" name="Nature">
        <title>Complex archaea that bridge the gap between prokaryotes and eukaryotes.</title>
        <authorList>
            <person name="Spang A."/>
            <person name="Saw J.H."/>
            <person name="Jorgensen S.L."/>
            <person name="Zaremba-Niedzwiedzka K."/>
            <person name="Martijn J."/>
            <person name="Lind A.E."/>
            <person name="van Eijk R."/>
            <person name="Schleper C."/>
            <person name="Guy L."/>
            <person name="Ettema T.J."/>
        </authorList>
    </citation>
    <scope>NUCLEOTIDE SEQUENCE</scope>
</reference>
<feature type="region of interest" description="Disordered" evidence="1">
    <location>
        <begin position="1"/>
        <end position="35"/>
    </location>
</feature>
<sequence>MPDPGKKQSSIMVINPKPPARTNVKRKGVRKPNKG</sequence>
<evidence type="ECO:0000313" key="2">
    <source>
        <dbReference type="EMBL" id="KKM83799.1"/>
    </source>
</evidence>
<name>A0A0F9KNV2_9ZZZZ</name>
<feature type="compositionally biased region" description="Basic residues" evidence="1">
    <location>
        <begin position="23"/>
        <end position="35"/>
    </location>
</feature>
<dbReference type="AlphaFoldDB" id="A0A0F9KNV2"/>
<evidence type="ECO:0000256" key="1">
    <source>
        <dbReference type="SAM" id="MobiDB-lite"/>
    </source>
</evidence>